<dbReference type="SUPFAM" id="SSF58104">
    <property type="entry name" value="Methyl-accepting chemotaxis protein (MCP) signaling domain"/>
    <property type="match status" value="1"/>
</dbReference>
<evidence type="ECO:0000256" key="7">
    <source>
        <dbReference type="SAM" id="Phobius"/>
    </source>
</evidence>
<keyword evidence="2" id="KW-1003">Cell membrane</keyword>
<dbReference type="PRINTS" id="PR00260">
    <property type="entry name" value="CHEMTRNSDUCR"/>
</dbReference>
<dbReference type="Proteomes" id="UP001316087">
    <property type="component" value="Unassembled WGS sequence"/>
</dbReference>
<dbReference type="CDD" id="cd11386">
    <property type="entry name" value="MCP_signal"/>
    <property type="match status" value="1"/>
</dbReference>
<dbReference type="InterPro" id="IPR004090">
    <property type="entry name" value="Chemotax_Me-accpt_rcpt"/>
</dbReference>
<keyword evidence="7" id="KW-0812">Transmembrane</keyword>
<keyword evidence="4 6" id="KW-0807">Transducer</keyword>
<sequence length="561" mass="60345">MRVGAKLNIAFYSMIALFAITIGITFMSLNNIEAKSEEALDYRVVQIRLVDEIRFIISMQGLYARAVVLDGTEESYENFEYYKGLLTEEIQSLEKLANSDTMKEHIAQLHKFNNDFNNGSLDMLDAIERGDNRLANGFINTKLKAANNGILAVADQIVEFQEQQLVEINKQTAGAILLTKSIAILALVVSIAIVFIFIIYIRRTITSPLKNVVKKANIIASGDLSQHDIVVKSKDEIGQLGHAFNLMKTNLSGLINNIQINAEQLSGAAQELSASTEEITATTEDITTRVSNTSESAHVSAQASNESARAMEETASGVQRIAEATQLLHGSSIDASKTAQNGGAIIHHAKTQMDIISASTNTVNNLVQKLAKQTEEINNISKVITGITDQTNLLALNAAIEAARAGEHGKGFAVVADEVRKLAEQSKTSATSIVNLTLEIKSDTENVERAVTESLLSVQDGVEIITEAGNSFTSIVGAVTKMSTQIEEISATSEQLSASAEQVSASINEIAIGSNESSSNLEVIAAAVEEQAATMQQVSAVAVTLSGNAQDLQQEIQQFKI</sequence>
<evidence type="ECO:0000259" key="8">
    <source>
        <dbReference type="PROSITE" id="PS50111"/>
    </source>
</evidence>
<name>A0ABS9U841_9BACL</name>
<comment type="similarity">
    <text evidence="5">Belongs to the methyl-accepting chemotaxis (MCP) protein family.</text>
</comment>
<keyword evidence="7" id="KW-1133">Transmembrane helix</keyword>
<evidence type="ECO:0000256" key="6">
    <source>
        <dbReference type="PROSITE-ProRule" id="PRU00284"/>
    </source>
</evidence>
<keyword evidence="3 7" id="KW-0472">Membrane</keyword>
<dbReference type="Pfam" id="PF00015">
    <property type="entry name" value="MCPsignal"/>
    <property type="match status" value="1"/>
</dbReference>
<dbReference type="InterPro" id="IPR024478">
    <property type="entry name" value="HlyB_4HB_MCP"/>
</dbReference>
<dbReference type="InterPro" id="IPR003660">
    <property type="entry name" value="HAMP_dom"/>
</dbReference>
<reference evidence="10 11" key="1">
    <citation type="submission" date="2022-03" db="EMBL/GenBank/DDBJ databases">
        <authorList>
            <person name="Jo J.-H."/>
            <person name="Im W.-T."/>
        </authorList>
    </citation>
    <scope>NUCLEOTIDE SEQUENCE [LARGE SCALE GENOMIC DNA]</scope>
    <source>
        <strain evidence="10 11">MA9</strain>
    </source>
</reference>
<dbReference type="Pfam" id="PF12729">
    <property type="entry name" value="4HB_MCP_1"/>
    <property type="match status" value="1"/>
</dbReference>
<evidence type="ECO:0000259" key="9">
    <source>
        <dbReference type="PROSITE" id="PS50885"/>
    </source>
</evidence>
<evidence type="ECO:0000313" key="10">
    <source>
        <dbReference type="EMBL" id="MCH7320510.1"/>
    </source>
</evidence>
<dbReference type="Pfam" id="PF00672">
    <property type="entry name" value="HAMP"/>
    <property type="match status" value="1"/>
</dbReference>
<dbReference type="SMART" id="SM00283">
    <property type="entry name" value="MA"/>
    <property type="match status" value="1"/>
</dbReference>
<comment type="caution">
    <text evidence="10">The sequence shown here is derived from an EMBL/GenBank/DDBJ whole genome shotgun (WGS) entry which is preliminary data.</text>
</comment>
<evidence type="ECO:0000256" key="4">
    <source>
        <dbReference type="ARBA" id="ARBA00023224"/>
    </source>
</evidence>
<evidence type="ECO:0000256" key="1">
    <source>
        <dbReference type="ARBA" id="ARBA00004236"/>
    </source>
</evidence>
<dbReference type="SMART" id="SM00304">
    <property type="entry name" value="HAMP"/>
    <property type="match status" value="1"/>
</dbReference>
<evidence type="ECO:0000256" key="2">
    <source>
        <dbReference type="ARBA" id="ARBA00022475"/>
    </source>
</evidence>
<accession>A0ABS9U841</accession>
<evidence type="ECO:0000313" key="11">
    <source>
        <dbReference type="Proteomes" id="UP001316087"/>
    </source>
</evidence>
<dbReference type="Gene3D" id="6.10.340.10">
    <property type="match status" value="1"/>
</dbReference>
<gene>
    <name evidence="10" type="ORF">LZ480_01315</name>
</gene>
<dbReference type="CDD" id="cd06225">
    <property type="entry name" value="HAMP"/>
    <property type="match status" value="1"/>
</dbReference>
<dbReference type="PANTHER" id="PTHR32089">
    <property type="entry name" value="METHYL-ACCEPTING CHEMOTAXIS PROTEIN MCPB"/>
    <property type="match status" value="1"/>
</dbReference>
<evidence type="ECO:0000256" key="5">
    <source>
        <dbReference type="ARBA" id="ARBA00029447"/>
    </source>
</evidence>
<dbReference type="InterPro" id="IPR004089">
    <property type="entry name" value="MCPsignal_dom"/>
</dbReference>
<protein>
    <submittedName>
        <fullName evidence="10">Methyl-accepting chemotaxis protein</fullName>
    </submittedName>
</protein>
<dbReference type="EMBL" id="JAKZFC010000001">
    <property type="protein sequence ID" value="MCH7320510.1"/>
    <property type="molecule type" value="Genomic_DNA"/>
</dbReference>
<feature type="domain" description="Methyl-accepting transducer" evidence="8">
    <location>
        <begin position="275"/>
        <end position="511"/>
    </location>
</feature>
<proteinExistence type="inferred from homology"/>
<feature type="transmembrane region" description="Helical" evidence="7">
    <location>
        <begin position="9"/>
        <end position="29"/>
    </location>
</feature>
<dbReference type="RefSeq" id="WP_241367525.1">
    <property type="nucleotide sequence ID" value="NZ_JAKZFC010000001.1"/>
</dbReference>
<feature type="domain" description="HAMP" evidence="9">
    <location>
        <begin position="203"/>
        <end position="256"/>
    </location>
</feature>
<dbReference type="PROSITE" id="PS50111">
    <property type="entry name" value="CHEMOTAXIS_TRANSDUC_2"/>
    <property type="match status" value="1"/>
</dbReference>
<organism evidence="10 11">
    <name type="scientific">Solibacillus palustris</name>
    <dbReference type="NCBI Taxonomy" id="2908203"/>
    <lineage>
        <taxon>Bacteria</taxon>
        <taxon>Bacillati</taxon>
        <taxon>Bacillota</taxon>
        <taxon>Bacilli</taxon>
        <taxon>Bacillales</taxon>
        <taxon>Caryophanaceae</taxon>
        <taxon>Solibacillus</taxon>
    </lineage>
</organism>
<keyword evidence="11" id="KW-1185">Reference proteome</keyword>
<comment type="subcellular location">
    <subcellularLocation>
        <location evidence="1">Cell membrane</location>
    </subcellularLocation>
</comment>
<feature type="transmembrane region" description="Helical" evidence="7">
    <location>
        <begin position="182"/>
        <end position="201"/>
    </location>
</feature>
<dbReference type="PROSITE" id="PS50885">
    <property type="entry name" value="HAMP"/>
    <property type="match status" value="1"/>
</dbReference>
<evidence type="ECO:0000256" key="3">
    <source>
        <dbReference type="ARBA" id="ARBA00023136"/>
    </source>
</evidence>
<dbReference type="Gene3D" id="1.10.287.950">
    <property type="entry name" value="Methyl-accepting chemotaxis protein"/>
    <property type="match status" value="1"/>
</dbReference>
<dbReference type="PANTHER" id="PTHR32089:SF112">
    <property type="entry name" value="LYSOZYME-LIKE PROTEIN-RELATED"/>
    <property type="match status" value="1"/>
</dbReference>